<keyword evidence="1 4" id="KW-0597">Phosphoprotein</keyword>
<evidence type="ECO:0000256" key="2">
    <source>
        <dbReference type="ARBA" id="ARBA00023012"/>
    </source>
</evidence>
<evidence type="ECO:0000313" key="7">
    <source>
        <dbReference type="Proteomes" id="UP000245137"/>
    </source>
</evidence>
<dbReference type="GO" id="GO:0000156">
    <property type="term" value="F:phosphorelay response regulator activity"/>
    <property type="evidence" value="ECO:0007669"/>
    <property type="project" value="TreeGrafter"/>
</dbReference>
<dbReference type="OrthoDB" id="582170at2"/>
<accession>A0A2U1SNJ0</accession>
<sequence length="130" mass="13867">MEHWRAEAALGRRVLVVEDEPLIALALEEMLAEHGFCVVASAQTVAVALRHVAETQFDVALLDLRIGAESVEPVADRLDVMGAAFVFATGYGRSALPPAHSARPIVEKPFRTEALIAALAAAARRAAQKA</sequence>
<keyword evidence="3" id="KW-0238">DNA-binding</keyword>
<dbReference type="InterPro" id="IPR001789">
    <property type="entry name" value="Sig_transdc_resp-reg_receiver"/>
</dbReference>
<dbReference type="GO" id="GO:0006355">
    <property type="term" value="P:regulation of DNA-templated transcription"/>
    <property type="evidence" value="ECO:0007669"/>
    <property type="project" value="TreeGrafter"/>
</dbReference>
<feature type="domain" description="Response regulatory" evidence="5">
    <location>
        <begin position="13"/>
        <end position="123"/>
    </location>
</feature>
<evidence type="ECO:0000256" key="1">
    <source>
        <dbReference type="ARBA" id="ARBA00022553"/>
    </source>
</evidence>
<dbReference type="InterPro" id="IPR039420">
    <property type="entry name" value="WalR-like"/>
</dbReference>
<reference evidence="6 7" key="1">
    <citation type="journal article" date="2018" name="Appl. Microbiol. Biotechnol.">
        <title>Co-cultivation of the strictly anaerobic methanogen Methanosarcina barkeri with aerobic methanotrophs in an oxygen-limited membrane bioreactor.</title>
        <authorList>
            <person name="In 't Zandt M.H."/>
            <person name="van den Bosch T.J.M."/>
            <person name="Rijkers R."/>
            <person name="van Kessel M.A.H.J."/>
            <person name="Jetten M.S.M."/>
            <person name="Welte C.U."/>
        </authorList>
    </citation>
    <scope>NUCLEOTIDE SEQUENCE [LARGE SCALE GENOMIC DNA]</scope>
    <source>
        <strain evidence="6 7">DSM 17706</strain>
    </source>
</reference>
<name>A0A2U1SNJ0_METSR</name>
<dbReference type="GO" id="GO:0000976">
    <property type="term" value="F:transcription cis-regulatory region binding"/>
    <property type="evidence" value="ECO:0007669"/>
    <property type="project" value="TreeGrafter"/>
</dbReference>
<evidence type="ECO:0000256" key="4">
    <source>
        <dbReference type="PROSITE-ProRule" id="PRU00169"/>
    </source>
</evidence>
<proteinExistence type="predicted"/>
<evidence type="ECO:0000259" key="5">
    <source>
        <dbReference type="PROSITE" id="PS50110"/>
    </source>
</evidence>
<dbReference type="SMART" id="SM00448">
    <property type="entry name" value="REC"/>
    <property type="match status" value="1"/>
</dbReference>
<dbReference type="GO" id="GO:0005829">
    <property type="term" value="C:cytosol"/>
    <property type="evidence" value="ECO:0007669"/>
    <property type="project" value="TreeGrafter"/>
</dbReference>
<dbReference type="PANTHER" id="PTHR48111:SF40">
    <property type="entry name" value="PHOSPHATE REGULON TRANSCRIPTIONAL REGULATORY PROTEIN PHOB"/>
    <property type="match status" value="1"/>
</dbReference>
<organism evidence="6 7">
    <name type="scientific">Methylosinus sporium</name>
    <dbReference type="NCBI Taxonomy" id="428"/>
    <lineage>
        <taxon>Bacteria</taxon>
        <taxon>Pseudomonadati</taxon>
        <taxon>Pseudomonadota</taxon>
        <taxon>Alphaproteobacteria</taxon>
        <taxon>Hyphomicrobiales</taxon>
        <taxon>Methylocystaceae</taxon>
        <taxon>Methylosinus</taxon>
    </lineage>
</organism>
<dbReference type="EMBL" id="PUIV01000026">
    <property type="protein sequence ID" value="PWB93173.1"/>
    <property type="molecule type" value="Genomic_DNA"/>
</dbReference>
<evidence type="ECO:0000256" key="3">
    <source>
        <dbReference type="ARBA" id="ARBA00023125"/>
    </source>
</evidence>
<feature type="modified residue" description="4-aspartylphosphate" evidence="4">
    <location>
        <position position="63"/>
    </location>
</feature>
<dbReference type="RefSeq" id="WP_108917957.1">
    <property type="nucleotide sequence ID" value="NZ_BGJY01000014.1"/>
</dbReference>
<gene>
    <name evidence="6" type="ORF">C5689_14370</name>
</gene>
<dbReference type="SUPFAM" id="SSF52172">
    <property type="entry name" value="CheY-like"/>
    <property type="match status" value="1"/>
</dbReference>
<keyword evidence="7" id="KW-1185">Reference proteome</keyword>
<dbReference type="GO" id="GO:0032993">
    <property type="term" value="C:protein-DNA complex"/>
    <property type="evidence" value="ECO:0007669"/>
    <property type="project" value="TreeGrafter"/>
</dbReference>
<dbReference type="AlphaFoldDB" id="A0A2U1SNJ0"/>
<protein>
    <submittedName>
        <fullName evidence="6">Response regulator</fullName>
    </submittedName>
</protein>
<dbReference type="Proteomes" id="UP000245137">
    <property type="component" value="Unassembled WGS sequence"/>
</dbReference>
<dbReference type="InterPro" id="IPR011006">
    <property type="entry name" value="CheY-like_superfamily"/>
</dbReference>
<keyword evidence="2" id="KW-0902">Two-component regulatory system</keyword>
<dbReference type="PANTHER" id="PTHR48111">
    <property type="entry name" value="REGULATOR OF RPOS"/>
    <property type="match status" value="1"/>
</dbReference>
<dbReference type="PROSITE" id="PS50110">
    <property type="entry name" value="RESPONSE_REGULATORY"/>
    <property type="match status" value="1"/>
</dbReference>
<dbReference type="Gene3D" id="3.40.50.2300">
    <property type="match status" value="1"/>
</dbReference>
<evidence type="ECO:0000313" key="6">
    <source>
        <dbReference type="EMBL" id="PWB93173.1"/>
    </source>
</evidence>
<dbReference type="Pfam" id="PF00072">
    <property type="entry name" value="Response_reg"/>
    <property type="match status" value="1"/>
</dbReference>
<comment type="caution">
    <text evidence="6">The sequence shown here is derived from an EMBL/GenBank/DDBJ whole genome shotgun (WGS) entry which is preliminary data.</text>
</comment>